<dbReference type="PANTHER" id="PTHR30386">
    <property type="entry name" value="MEMBRANE FUSION SUBUNIT OF EMRAB-TOLC MULTIDRUG EFFLUX PUMP"/>
    <property type="match status" value="1"/>
</dbReference>
<name>A0A031JEA4_9SPHN</name>
<protein>
    <submittedName>
        <fullName evidence="5">Multidrug resistance efflux pump</fullName>
    </submittedName>
</protein>
<keyword evidence="2" id="KW-0812">Transmembrane</keyword>
<dbReference type="Proteomes" id="UP000024329">
    <property type="component" value="Unassembled WGS sequence"/>
</dbReference>
<proteinExistence type="predicted"/>
<dbReference type="PANTHER" id="PTHR30386:SF24">
    <property type="entry name" value="MULTIDRUG RESISTANCE EFFLUX PUMP"/>
    <property type="match status" value="1"/>
</dbReference>
<feature type="transmembrane region" description="Helical" evidence="2">
    <location>
        <begin position="25"/>
        <end position="45"/>
    </location>
</feature>
<evidence type="ECO:0000259" key="4">
    <source>
        <dbReference type="Pfam" id="PF25954"/>
    </source>
</evidence>
<dbReference type="Gene3D" id="2.40.50.100">
    <property type="match status" value="1"/>
</dbReference>
<sequence>MTDGPANTASDQREDASVERRWVRIVPWCIILVVILAIVAVSVNWNSFEADRTVQTTDNATVQNDTAVLDAKVSAYVRTVAFTDFQSVRAGQLLVQLDDREAKAAVLHAEAGLAKAEAILANLDNEVEAQQAMIAEAKATVVGTGSKLTLATADDERFSSLEASGAVTAQEADSARANAAAIRATQVGAHAAVDLQARKLNVLRGERAQRVADVASARATLETARINLSYTRIVAPADGTVGQRLVQQGSLLNPGTAVVNFVARTQPYVVANYKETQMARVAPGQPVEIEVDSFPGERLRGKVSRLAAASGATFSALPADNATGNFTKVTQRIPLKIELDGGQPLVGKLRAGMSVITRIRTRD</sequence>
<dbReference type="AlphaFoldDB" id="A0A031JEA4"/>
<keyword evidence="1" id="KW-0175">Coiled coil</keyword>
<keyword evidence="2" id="KW-1133">Transmembrane helix</keyword>
<dbReference type="InterPro" id="IPR050739">
    <property type="entry name" value="MFP"/>
</dbReference>
<feature type="domain" description="Multidrug resistance protein MdtA-like barrel-sandwich hybrid" evidence="3">
    <location>
        <begin position="67"/>
        <end position="260"/>
    </location>
</feature>
<evidence type="ECO:0000313" key="5">
    <source>
        <dbReference type="EMBL" id="EZP71516.1"/>
    </source>
</evidence>
<dbReference type="PATRIC" id="fig|158500.4.peg.5295"/>
<keyword evidence="2" id="KW-0472">Membrane</keyword>
<dbReference type="InterPro" id="IPR058792">
    <property type="entry name" value="Beta-barrel_RND_2"/>
</dbReference>
<dbReference type="Gene3D" id="2.40.30.170">
    <property type="match status" value="1"/>
</dbReference>
<feature type="domain" description="CusB-like beta-barrel" evidence="4">
    <location>
        <begin position="269"/>
        <end position="308"/>
    </location>
</feature>
<reference evidence="5 6" key="1">
    <citation type="submission" date="2014-03" db="EMBL/GenBank/DDBJ databases">
        <title>Whole genome sequence of Novosphingobium resinovorum KF1.</title>
        <authorList>
            <person name="Gan H.M."/>
            <person name="Gan H.Y."/>
            <person name="Chew T.H."/>
            <person name="Savka M.A."/>
        </authorList>
    </citation>
    <scope>NUCLEOTIDE SEQUENCE [LARGE SCALE GENOMIC DNA]</scope>
    <source>
        <strain evidence="5 6">KF1</strain>
    </source>
</reference>
<dbReference type="EMBL" id="JFYZ01000059">
    <property type="protein sequence ID" value="EZP71516.1"/>
    <property type="molecule type" value="Genomic_DNA"/>
</dbReference>
<dbReference type="Pfam" id="PF25954">
    <property type="entry name" value="Beta-barrel_RND_2"/>
    <property type="match status" value="1"/>
</dbReference>
<dbReference type="RefSeq" id="WP_081799227.1">
    <property type="nucleotide sequence ID" value="NZ_JFYZ01000059.1"/>
</dbReference>
<gene>
    <name evidence="5" type="ORF">BV97_05217</name>
</gene>
<evidence type="ECO:0000313" key="6">
    <source>
        <dbReference type="Proteomes" id="UP000024329"/>
    </source>
</evidence>
<dbReference type="Pfam" id="PF25917">
    <property type="entry name" value="BSH_RND"/>
    <property type="match status" value="1"/>
</dbReference>
<accession>A0A031JEA4</accession>
<evidence type="ECO:0000259" key="3">
    <source>
        <dbReference type="Pfam" id="PF25917"/>
    </source>
</evidence>
<feature type="coiled-coil region" evidence="1">
    <location>
        <begin position="113"/>
        <end position="140"/>
    </location>
</feature>
<dbReference type="InterPro" id="IPR058625">
    <property type="entry name" value="MdtA-like_BSH"/>
</dbReference>
<dbReference type="SUPFAM" id="SSF111369">
    <property type="entry name" value="HlyD-like secretion proteins"/>
    <property type="match status" value="2"/>
</dbReference>
<organism evidence="5 6">
    <name type="scientific">Novosphingobium resinovorum</name>
    <dbReference type="NCBI Taxonomy" id="158500"/>
    <lineage>
        <taxon>Bacteria</taxon>
        <taxon>Pseudomonadati</taxon>
        <taxon>Pseudomonadota</taxon>
        <taxon>Alphaproteobacteria</taxon>
        <taxon>Sphingomonadales</taxon>
        <taxon>Sphingomonadaceae</taxon>
        <taxon>Novosphingobium</taxon>
    </lineage>
</organism>
<dbReference type="eggNOG" id="COG1566">
    <property type="taxonomic scope" value="Bacteria"/>
</dbReference>
<evidence type="ECO:0000256" key="1">
    <source>
        <dbReference type="SAM" id="Coils"/>
    </source>
</evidence>
<evidence type="ECO:0000256" key="2">
    <source>
        <dbReference type="SAM" id="Phobius"/>
    </source>
</evidence>
<comment type="caution">
    <text evidence="5">The sequence shown here is derived from an EMBL/GenBank/DDBJ whole genome shotgun (WGS) entry which is preliminary data.</text>
</comment>